<dbReference type="EMBL" id="MOMC01000038">
    <property type="protein sequence ID" value="ONH28644.1"/>
    <property type="molecule type" value="Genomic_DNA"/>
</dbReference>
<keyword evidence="5" id="KW-1185">Reference proteome</keyword>
<organism evidence="4 5">
    <name type="scientific">Pseudofrankia asymbiotica</name>
    <dbReference type="NCBI Taxonomy" id="1834516"/>
    <lineage>
        <taxon>Bacteria</taxon>
        <taxon>Bacillati</taxon>
        <taxon>Actinomycetota</taxon>
        <taxon>Actinomycetes</taxon>
        <taxon>Frankiales</taxon>
        <taxon>Frankiaceae</taxon>
        <taxon>Pseudofrankia</taxon>
    </lineage>
</organism>
<comment type="caution">
    <text evidence="4">The sequence shown here is derived from an EMBL/GenBank/DDBJ whole genome shotgun (WGS) entry which is preliminary data.</text>
</comment>
<dbReference type="Pfam" id="PF23539">
    <property type="entry name" value="DUF7134"/>
    <property type="match status" value="1"/>
</dbReference>
<gene>
    <name evidence="4" type="ORF">BL253_18835</name>
</gene>
<accession>A0A1V2I8Y1</accession>
<dbReference type="STRING" id="1834516.BL253_18835"/>
<evidence type="ECO:0000313" key="4">
    <source>
        <dbReference type="EMBL" id="ONH28644.1"/>
    </source>
</evidence>
<evidence type="ECO:0000256" key="2">
    <source>
        <dbReference type="SAM" id="Phobius"/>
    </source>
</evidence>
<sequence length="147" mass="15749">MMTTHRSHARRTGDSTAWRRLLSASRRPTRWDTAVTVAVLATMTLAVVFRASAPAFPGTARLLFTVLAWLPLLVRTRWPEPVLAAVVAIEACQLIVMRDLGADLPGDLSVAAYQPVPWPRCSRSTRSRPAGGNATGGSPAASRAASC</sequence>
<dbReference type="InterPro" id="IPR055558">
    <property type="entry name" value="DUF7134"/>
</dbReference>
<keyword evidence="2" id="KW-0812">Transmembrane</keyword>
<protein>
    <recommendedName>
        <fullName evidence="3">DUF7134 domain-containing protein</fullName>
    </recommendedName>
</protein>
<keyword evidence="2" id="KW-0472">Membrane</keyword>
<keyword evidence="2" id="KW-1133">Transmembrane helix</keyword>
<dbReference type="Proteomes" id="UP000188929">
    <property type="component" value="Unassembled WGS sequence"/>
</dbReference>
<feature type="transmembrane region" description="Helical" evidence="2">
    <location>
        <begin position="29"/>
        <end position="49"/>
    </location>
</feature>
<dbReference type="RefSeq" id="WP_076818481.1">
    <property type="nucleotide sequence ID" value="NZ_MOMC01000038.1"/>
</dbReference>
<reference evidence="5" key="1">
    <citation type="submission" date="2016-10" db="EMBL/GenBank/DDBJ databases">
        <title>Frankia sp. NRRL B-16386 Genome sequencing.</title>
        <authorList>
            <person name="Ghodhbane-Gtari F."/>
            <person name="Swanson E."/>
            <person name="Gueddou A."/>
            <person name="Hezbri K."/>
            <person name="Ktari K."/>
            <person name="Nouioui I."/>
            <person name="Morris K."/>
            <person name="Simpson S."/>
            <person name="Abebe-Akele F."/>
            <person name="Thomas K."/>
            <person name="Gtari M."/>
            <person name="Tisa L.S."/>
        </authorList>
    </citation>
    <scope>NUCLEOTIDE SEQUENCE [LARGE SCALE GENOMIC DNA]</scope>
    <source>
        <strain evidence="5">NRRL B-16386</strain>
    </source>
</reference>
<feature type="domain" description="DUF7134" evidence="3">
    <location>
        <begin position="25"/>
        <end position="111"/>
    </location>
</feature>
<proteinExistence type="predicted"/>
<name>A0A1V2I8Y1_9ACTN</name>
<evidence type="ECO:0000313" key="5">
    <source>
        <dbReference type="Proteomes" id="UP000188929"/>
    </source>
</evidence>
<evidence type="ECO:0000259" key="3">
    <source>
        <dbReference type="Pfam" id="PF23539"/>
    </source>
</evidence>
<feature type="region of interest" description="Disordered" evidence="1">
    <location>
        <begin position="121"/>
        <end position="147"/>
    </location>
</feature>
<evidence type="ECO:0000256" key="1">
    <source>
        <dbReference type="SAM" id="MobiDB-lite"/>
    </source>
</evidence>
<dbReference type="AlphaFoldDB" id="A0A1V2I8Y1"/>